<name>A0A2N0UIY6_9FIRM</name>
<dbReference type="InterPro" id="IPR052016">
    <property type="entry name" value="Bact_Sigma-Reg"/>
</dbReference>
<evidence type="ECO:0000256" key="1">
    <source>
        <dbReference type="ARBA" id="ARBA00022801"/>
    </source>
</evidence>
<dbReference type="InterPro" id="IPR001932">
    <property type="entry name" value="PPM-type_phosphatase-like_dom"/>
</dbReference>
<dbReference type="Proteomes" id="UP000233425">
    <property type="component" value="Unassembled WGS sequence"/>
</dbReference>
<evidence type="ECO:0000313" key="4">
    <source>
        <dbReference type="EMBL" id="PKD26954.1"/>
    </source>
</evidence>
<protein>
    <submittedName>
        <fullName evidence="4">Stage II sporulation protein E</fullName>
        <ecNumber evidence="4">3.1.3.16</ecNumber>
    </submittedName>
</protein>
<dbReference type="Pfam" id="PF07228">
    <property type="entry name" value="SpoIIE"/>
    <property type="match status" value="1"/>
</dbReference>
<dbReference type="SUPFAM" id="SSF81606">
    <property type="entry name" value="PP2C-like"/>
    <property type="match status" value="1"/>
</dbReference>
<dbReference type="AlphaFoldDB" id="A0A2N0UIY6"/>
<feature type="transmembrane region" description="Helical" evidence="2">
    <location>
        <begin position="108"/>
        <end position="127"/>
    </location>
</feature>
<dbReference type="SMART" id="SM00331">
    <property type="entry name" value="PP2C_SIG"/>
    <property type="match status" value="1"/>
</dbReference>
<dbReference type="GO" id="GO:0004722">
    <property type="term" value="F:protein serine/threonine phosphatase activity"/>
    <property type="evidence" value="ECO:0007669"/>
    <property type="project" value="UniProtKB-EC"/>
</dbReference>
<keyword evidence="5" id="KW-1185">Reference proteome</keyword>
<keyword evidence="1 4" id="KW-0378">Hydrolase</keyword>
<evidence type="ECO:0000313" key="5">
    <source>
        <dbReference type="Proteomes" id="UP000233425"/>
    </source>
</evidence>
<dbReference type="PANTHER" id="PTHR43156">
    <property type="entry name" value="STAGE II SPORULATION PROTEIN E-RELATED"/>
    <property type="match status" value="1"/>
</dbReference>
<dbReference type="EC" id="3.1.3.16" evidence="4"/>
<reference evidence="4" key="1">
    <citation type="journal article" date="2018" name="Environ. Microbiol.">
        <title>Sporulation capability and amylosome conservation among diverse human colonic and rumen isolates of the keystone starch-degrader Ruminococcus bromii.</title>
        <authorList>
            <person name="Mukhopadhya I."/>
            <person name="Morais S."/>
            <person name="Laverde-Gomez J."/>
            <person name="Sheridan P.O."/>
            <person name="Walker A.W."/>
            <person name="Kelly W."/>
            <person name="Klieve A.V."/>
            <person name="Ouwerkerk D."/>
            <person name="Duncan S.H."/>
            <person name="Louis P."/>
            <person name="Koropatkin N."/>
            <person name="Cockburn D."/>
            <person name="Kibler R."/>
            <person name="Cooper P.J."/>
            <person name="Sandoval C."/>
            <person name="Crost E."/>
            <person name="Juge N."/>
            <person name="Bayer E.A."/>
            <person name="Flint H.J."/>
        </authorList>
    </citation>
    <scope>NUCLEOTIDE SEQUENCE [LARGE SCALE GENOMIC DNA]</scope>
    <source>
        <strain evidence="4">ATCC 27255</strain>
    </source>
</reference>
<dbReference type="PANTHER" id="PTHR43156:SF2">
    <property type="entry name" value="STAGE II SPORULATION PROTEIN E"/>
    <property type="match status" value="1"/>
</dbReference>
<feature type="transmembrane region" description="Helical" evidence="2">
    <location>
        <begin position="79"/>
        <end position="96"/>
    </location>
</feature>
<dbReference type="InterPro" id="IPR045768">
    <property type="entry name" value="SpoIIE_N"/>
</dbReference>
<feature type="transmembrane region" description="Helical" evidence="2">
    <location>
        <begin position="204"/>
        <end position="230"/>
    </location>
</feature>
<dbReference type="InterPro" id="IPR036457">
    <property type="entry name" value="PPM-type-like_dom_sf"/>
</dbReference>
<dbReference type="Gene3D" id="3.60.40.10">
    <property type="entry name" value="PPM-type phosphatase domain"/>
    <property type="match status" value="1"/>
</dbReference>
<dbReference type="Pfam" id="PF19732">
    <property type="entry name" value="SpoIIE_N"/>
    <property type="match status" value="1"/>
</dbReference>
<sequence>MEAKTTLARRQPAVQGDFMRKMLTNAGCLLCGILVSRGAVLGSLAPFGASFAAAVPRKYLLSSLLGTAFGYVLLKPSDSFRYLAVVAAIGGLRWLLGDLDKVTKSKVFAPLVAFVPIFATGVSLLFVSTSTLTTFADCVTEAVIAGAAAYFISTALHLAGDNRSFEVFSQQETASVVMSGCILILAFGSIAWQNISLGRIIAMLVILLCSRYGSVTGGAISGISTGAIFSIASRENGYICGGFAFGGLMAGLFSQLGKLGCAIAFVISNGVMCLAFGSQFGTPSGVLVESLAASAVFMVLPKEVGNVISPVFSSDKNTSLGEALRKNIVMRLDFASKAVGNVKNDVSKVSEKMKKLYSPTFEAVCEGTRNEVCETCGLKMYCYEHKGGVTRDDFARLEEYLESNGTIGERDVEKSFVKNCCKKGEIARSMNANYREYQSALEAQQRITDVRSVVAGQFSGIGDILHDLADEFRNTMRCDNESAQRIISALTSLGAIVEECICLVSNGGRMSVELTLSNKSEKLSKGEVMREISRCCGRRFDLPTISREGNRIRIAMCEMPVFDVEIGSDQHTADNGKLCGDCINYFNDGFGKTYALVCDGMGTGGRAAVDGNMATSVMTRLLRAGLSADSCLQIVNSALMVKSEDESLSTVDVTSVDLYTGKTTFKKAGAPVTFVKKNGRVTVREMPSLPAGILNGIKFSTDTVNLTTGDMIVMVSDGVITGDDKWLEKLIRTWNEGSTQDLAKAVVDEAVKRRKAEREDDVTAVAIRITDNGR</sequence>
<feature type="domain" description="PPM-type phosphatase" evidence="3">
    <location>
        <begin position="563"/>
        <end position="769"/>
    </location>
</feature>
<keyword evidence="2" id="KW-0472">Membrane</keyword>
<accession>A0A2N0UIY6</accession>
<dbReference type="EMBL" id="NNSR01000073">
    <property type="protein sequence ID" value="PKD26954.1"/>
    <property type="molecule type" value="Genomic_DNA"/>
</dbReference>
<evidence type="ECO:0000256" key="2">
    <source>
        <dbReference type="SAM" id="Phobius"/>
    </source>
</evidence>
<keyword evidence="2" id="KW-1133">Transmembrane helix</keyword>
<gene>
    <name evidence="4" type="primary">spoIIE</name>
    <name evidence="4" type="ORF">RBATCC27255_01820</name>
</gene>
<keyword evidence="2" id="KW-0812">Transmembrane</keyword>
<feature type="transmembrane region" description="Helical" evidence="2">
    <location>
        <begin position="173"/>
        <end position="192"/>
    </location>
</feature>
<evidence type="ECO:0000259" key="3">
    <source>
        <dbReference type="SMART" id="SM00331"/>
    </source>
</evidence>
<comment type="caution">
    <text evidence="4">The sequence shown here is derived from an EMBL/GenBank/DDBJ whole genome shotgun (WGS) entry which is preliminary data.</text>
</comment>
<dbReference type="RefSeq" id="WP_169923319.1">
    <property type="nucleotide sequence ID" value="NZ_CABMMZ010000073.1"/>
</dbReference>
<proteinExistence type="predicted"/>
<organism evidence="4 5">
    <name type="scientific">Ruminococcus bromii</name>
    <dbReference type="NCBI Taxonomy" id="40518"/>
    <lineage>
        <taxon>Bacteria</taxon>
        <taxon>Bacillati</taxon>
        <taxon>Bacillota</taxon>
        <taxon>Clostridia</taxon>
        <taxon>Eubacteriales</taxon>
        <taxon>Oscillospiraceae</taxon>
        <taxon>Ruminococcus</taxon>
    </lineage>
</organism>